<organism evidence="1 2">
    <name type="scientific">Diphasiastrum complanatum</name>
    <name type="common">Issler's clubmoss</name>
    <name type="synonym">Lycopodium complanatum</name>
    <dbReference type="NCBI Taxonomy" id="34168"/>
    <lineage>
        <taxon>Eukaryota</taxon>
        <taxon>Viridiplantae</taxon>
        <taxon>Streptophyta</taxon>
        <taxon>Embryophyta</taxon>
        <taxon>Tracheophyta</taxon>
        <taxon>Lycopodiopsida</taxon>
        <taxon>Lycopodiales</taxon>
        <taxon>Lycopodiaceae</taxon>
        <taxon>Lycopodioideae</taxon>
        <taxon>Diphasiastrum</taxon>
    </lineage>
</organism>
<comment type="caution">
    <text evidence="1">The sequence shown here is derived from an EMBL/GenBank/DDBJ whole genome shotgun (WGS) entry which is preliminary data.</text>
</comment>
<keyword evidence="2" id="KW-1185">Reference proteome</keyword>
<sequence>MANKGAKKRKEENLQHIRMLRYIILITNVFYVLVRLVIFRSSVSWTHYFGLLLTSGAYKLSYDQLAGMAKASYDDNGELIDGGFDMSTGGLCEYLHDILYITSFVQASSVISDKFWYIYLVIPLFAFYKLWQLVLYPFVFQQTKEEPEDEKSRRKREKMEKRAGKPKFAKLRSK</sequence>
<proteinExistence type="predicted"/>
<gene>
    <name evidence="1" type="ORF">O6H91_15G039500</name>
</gene>
<reference evidence="2" key="1">
    <citation type="journal article" date="2024" name="Proc. Natl. Acad. Sci. U.S.A.">
        <title>Extraordinary preservation of gene collinearity over three hundred million years revealed in homosporous lycophytes.</title>
        <authorList>
            <person name="Li C."/>
            <person name="Wickell D."/>
            <person name="Kuo L.Y."/>
            <person name="Chen X."/>
            <person name="Nie B."/>
            <person name="Liao X."/>
            <person name="Peng D."/>
            <person name="Ji J."/>
            <person name="Jenkins J."/>
            <person name="Williams M."/>
            <person name="Shu S."/>
            <person name="Plott C."/>
            <person name="Barry K."/>
            <person name="Rajasekar S."/>
            <person name="Grimwood J."/>
            <person name="Han X."/>
            <person name="Sun S."/>
            <person name="Hou Z."/>
            <person name="He W."/>
            <person name="Dai G."/>
            <person name="Sun C."/>
            <person name="Schmutz J."/>
            <person name="Leebens-Mack J.H."/>
            <person name="Li F.W."/>
            <person name="Wang L."/>
        </authorList>
    </citation>
    <scope>NUCLEOTIDE SEQUENCE [LARGE SCALE GENOMIC DNA]</scope>
    <source>
        <strain evidence="2">cv. PW_Plant_1</strain>
    </source>
</reference>
<evidence type="ECO:0000313" key="2">
    <source>
        <dbReference type="Proteomes" id="UP001162992"/>
    </source>
</evidence>
<protein>
    <submittedName>
        <fullName evidence="1">Uncharacterized protein</fullName>
    </submittedName>
</protein>
<name>A0ACC2BHL2_DIPCM</name>
<accession>A0ACC2BHL2</accession>
<dbReference type="Proteomes" id="UP001162992">
    <property type="component" value="Chromosome 15"/>
</dbReference>
<dbReference type="EMBL" id="CM055106">
    <property type="protein sequence ID" value="KAJ7529234.1"/>
    <property type="molecule type" value="Genomic_DNA"/>
</dbReference>
<evidence type="ECO:0000313" key="1">
    <source>
        <dbReference type="EMBL" id="KAJ7529234.1"/>
    </source>
</evidence>